<feature type="non-terminal residue" evidence="1">
    <location>
        <position position="1"/>
    </location>
</feature>
<proteinExistence type="predicted"/>
<keyword evidence="2" id="KW-1185">Reference proteome</keyword>
<dbReference type="EMBL" id="SGPJ01000976">
    <property type="protein sequence ID" value="THG92725.1"/>
    <property type="molecule type" value="Genomic_DNA"/>
</dbReference>
<gene>
    <name evidence="1" type="ORF">EW026_g8273</name>
</gene>
<dbReference type="AlphaFoldDB" id="A0A4S4K4V9"/>
<accession>A0A4S4K4V9</accession>
<evidence type="ECO:0000313" key="2">
    <source>
        <dbReference type="Proteomes" id="UP000309038"/>
    </source>
</evidence>
<dbReference type="Proteomes" id="UP000309038">
    <property type="component" value="Unassembled WGS sequence"/>
</dbReference>
<protein>
    <submittedName>
        <fullName evidence="1">Uncharacterized protein</fullName>
    </submittedName>
</protein>
<reference evidence="1 2" key="1">
    <citation type="submission" date="2019-02" db="EMBL/GenBank/DDBJ databases">
        <title>Genome sequencing of the rare red list fungi Phlebia centrifuga.</title>
        <authorList>
            <person name="Buettner E."/>
            <person name="Kellner H."/>
        </authorList>
    </citation>
    <scope>NUCLEOTIDE SEQUENCE [LARGE SCALE GENOMIC DNA]</scope>
    <source>
        <strain evidence="1 2">DSM 108282</strain>
    </source>
</reference>
<comment type="caution">
    <text evidence="1">The sequence shown here is derived from an EMBL/GenBank/DDBJ whole genome shotgun (WGS) entry which is preliminary data.</text>
</comment>
<organism evidence="1 2">
    <name type="scientific">Hermanssonia centrifuga</name>
    <dbReference type="NCBI Taxonomy" id="98765"/>
    <lineage>
        <taxon>Eukaryota</taxon>
        <taxon>Fungi</taxon>
        <taxon>Dikarya</taxon>
        <taxon>Basidiomycota</taxon>
        <taxon>Agaricomycotina</taxon>
        <taxon>Agaricomycetes</taxon>
        <taxon>Polyporales</taxon>
        <taxon>Meruliaceae</taxon>
        <taxon>Hermanssonia</taxon>
    </lineage>
</organism>
<sequence>GGQRQRKGEEVCDTIHIYWAFNFAITSCNPIYNNLIEPNDTNDFCVIYHIFPIHSIYFTSISKCTWVALISNVIHTSISHSINSVQLARFFRAVLRENLPPVAAILCGVYRIDDHVFYLGADGNWNPYKNFGSFKESKATCLLGQSAENIFADNYKVMECNVQTLVEMGRSKDGRKLIGIYTDSNHRPLLKMRHVLFEELDNEERRADKEVDSDDNDKYEIMGWPMKKKQVKLAIKKMFTKYKVNPLPAFTLVGDKMRLSKYEEPLKGADV</sequence>
<name>A0A4S4K4V9_9APHY</name>
<evidence type="ECO:0000313" key="1">
    <source>
        <dbReference type="EMBL" id="THG92725.1"/>
    </source>
</evidence>